<gene>
    <name evidence="9" type="ORF">GH714_034036</name>
</gene>
<dbReference type="SUPFAM" id="SSF50324">
    <property type="entry name" value="Inorganic pyrophosphatase"/>
    <property type="match status" value="1"/>
</dbReference>
<reference evidence="9 10" key="1">
    <citation type="journal article" date="2020" name="Mol. Plant">
        <title>The Chromosome-Based Rubber Tree Genome Provides New Insights into Spurge Genome Evolution and Rubber Biosynthesis.</title>
        <authorList>
            <person name="Liu J."/>
            <person name="Shi C."/>
            <person name="Shi C.C."/>
            <person name="Li W."/>
            <person name="Zhang Q.J."/>
            <person name="Zhang Y."/>
            <person name="Li K."/>
            <person name="Lu H.F."/>
            <person name="Shi C."/>
            <person name="Zhu S.T."/>
            <person name="Xiao Z.Y."/>
            <person name="Nan H."/>
            <person name="Yue Y."/>
            <person name="Zhu X.G."/>
            <person name="Wu Y."/>
            <person name="Hong X.N."/>
            <person name="Fan G.Y."/>
            <person name="Tong Y."/>
            <person name="Zhang D."/>
            <person name="Mao C.L."/>
            <person name="Liu Y.L."/>
            <person name="Hao S.J."/>
            <person name="Liu W.Q."/>
            <person name="Lv M.Q."/>
            <person name="Zhang H.B."/>
            <person name="Liu Y."/>
            <person name="Hu-Tang G.R."/>
            <person name="Wang J.P."/>
            <person name="Wang J.H."/>
            <person name="Sun Y.H."/>
            <person name="Ni S.B."/>
            <person name="Chen W.B."/>
            <person name="Zhang X.C."/>
            <person name="Jiao Y.N."/>
            <person name="Eichler E.E."/>
            <person name="Li G.H."/>
            <person name="Liu X."/>
            <person name="Gao L.Z."/>
        </authorList>
    </citation>
    <scope>NUCLEOTIDE SEQUENCE [LARGE SCALE GENOMIC DNA]</scope>
    <source>
        <strain evidence="10">cv. GT1</strain>
        <tissue evidence="9">Leaf</tissue>
    </source>
</reference>
<dbReference type="InterPro" id="IPR036649">
    <property type="entry name" value="Pyrophosphatase_sf"/>
</dbReference>
<proteinExistence type="inferred from homology"/>
<comment type="cofactor">
    <cofactor evidence="1">
        <name>Mg(2+)</name>
        <dbReference type="ChEBI" id="CHEBI:18420"/>
    </cofactor>
</comment>
<dbReference type="AlphaFoldDB" id="A0A6A6LQA0"/>
<dbReference type="Gene3D" id="3.40.50.300">
    <property type="entry name" value="P-loop containing nucleotide triphosphate hydrolases"/>
    <property type="match status" value="1"/>
</dbReference>
<evidence type="ECO:0000256" key="7">
    <source>
        <dbReference type="ARBA" id="ARBA00047820"/>
    </source>
</evidence>
<comment type="similarity">
    <text evidence="2">Belongs to the PPase family.</text>
</comment>
<comment type="caution">
    <text evidence="9">The sequence shown here is derived from an EMBL/GenBank/DDBJ whole genome shotgun (WGS) entry which is preliminary data.</text>
</comment>
<dbReference type="InterPro" id="IPR008162">
    <property type="entry name" value="Pyrophosphatase"/>
</dbReference>
<evidence type="ECO:0000256" key="1">
    <source>
        <dbReference type="ARBA" id="ARBA00001946"/>
    </source>
</evidence>
<dbReference type="GO" id="GO:0005829">
    <property type="term" value="C:cytosol"/>
    <property type="evidence" value="ECO:0007669"/>
    <property type="project" value="UniProtKB-ARBA"/>
</dbReference>
<feature type="compositionally biased region" description="Polar residues" evidence="8">
    <location>
        <begin position="327"/>
        <end position="339"/>
    </location>
</feature>
<feature type="compositionally biased region" description="Polar residues" evidence="8">
    <location>
        <begin position="73"/>
        <end position="85"/>
    </location>
</feature>
<dbReference type="GO" id="GO:0006796">
    <property type="term" value="P:phosphate-containing compound metabolic process"/>
    <property type="evidence" value="ECO:0007669"/>
    <property type="project" value="InterPro"/>
</dbReference>
<dbReference type="FunFam" id="3.90.80.10:FF:000002">
    <property type="entry name" value="Soluble inorganic pyrophosphatase 4"/>
    <property type="match status" value="1"/>
</dbReference>
<dbReference type="Proteomes" id="UP000467840">
    <property type="component" value="Chromosome 4"/>
</dbReference>
<dbReference type="EC" id="3.6.1.1" evidence="3"/>
<keyword evidence="5" id="KW-0378">Hydrolase</keyword>
<dbReference type="Gene3D" id="3.90.80.10">
    <property type="entry name" value="Inorganic pyrophosphatase"/>
    <property type="match status" value="1"/>
</dbReference>
<evidence type="ECO:0000256" key="8">
    <source>
        <dbReference type="SAM" id="MobiDB-lite"/>
    </source>
</evidence>
<evidence type="ECO:0000256" key="5">
    <source>
        <dbReference type="ARBA" id="ARBA00022801"/>
    </source>
</evidence>
<dbReference type="GO" id="GO:0004427">
    <property type="term" value="F:inorganic diphosphate phosphatase activity"/>
    <property type="evidence" value="ECO:0007669"/>
    <property type="project" value="UniProtKB-EC"/>
</dbReference>
<dbReference type="CDD" id="cd00009">
    <property type="entry name" value="AAA"/>
    <property type="match status" value="1"/>
</dbReference>
<evidence type="ECO:0000313" key="9">
    <source>
        <dbReference type="EMBL" id="KAF2302303.1"/>
    </source>
</evidence>
<evidence type="ECO:0000256" key="4">
    <source>
        <dbReference type="ARBA" id="ARBA00022723"/>
    </source>
</evidence>
<protein>
    <recommendedName>
        <fullName evidence="3">inorganic diphosphatase</fullName>
        <ecNumber evidence="3">3.6.1.1</ecNumber>
    </recommendedName>
</protein>
<dbReference type="PROSITE" id="PS00387">
    <property type="entry name" value="PPASE"/>
    <property type="match status" value="1"/>
</dbReference>
<comment type="catalytic activity">
    <reaction evidence="7">
        <text>diphosphate + H2O = 2 phosphate + H(+)</text>
        <dbReference type="Rhea" id="RHEA:24576"/>
        <dbReference type="ChEBI" id="CHEBI:15377"/>
        <dbReference type="ChEBI" id="CHEBI:15378"/>
        <dbReference type="ChEBI" id="CHEBI:33019"/>
        <dbReference type="ChEBI" id="CHEBI:43474"/>
        <dbReference type="EC" id="3.6.1.1"/>
    </reaction>
</comment>
<evidence type="ECO:0000256" key="3">
    <source>
        <dbReference type="ARBA" id="ARBA00012146"/>
    </source>
</evidence>
<feature type="compositionally biased region" description="Low complexity" evidence="8">
    <location>
        <begin position="340"/>
        <end position="364"/>
    </location>
</feature>
<evidence type="ECO:0000256" key="2">
    <source>
        <dbReference type="ARBA" id="ARBA00006220"/>
    </source>
</evidence>
<dbReference type="HAMAP" id="MF_00209">
    <property type="entry name" value="Inorganic_PPase"/>
    <property type="match status" value="1"/>
</dbReference>
<accession>A0A6A6LQA0</accession>
<feature type="region of interest" description="Disordered" evidence="8">
    <location>
        <begin position="327"/>
        <end position="382"/>
    </location>
</feature>
<evidence type="ECO:0000256" key="6">
    <source>
        <dbReference type="ARBA" id="ARBA00022842"/>
    </source>
</evidence>
<dbReference type="Pfam" id="PF00719">
    <property type="entry name" value="Pyrophosphatase"/>
    <property type="match status" value="1"/>
</dbReference>
<dbReference type="EMBL" id="JAAGAX010000010">
    <property type="protein sequence ID" value="KAF2302303.1"/>
    <property type="molecule type" value="Genomic_DNA"/>
</dbReference>
<feature type="compositionally biased region" description="Polar residues" evidence="8">
    <location>
        <begin position="40"/>
        <end position="51"/>
    </location>
</feature>
<keyword evidence="10" id="KW-1185">Reference proteome</keyword>
<dbReference type="GO" id="GO:0005654">
    <property type="term" value="C:nucleoplasm"/>
    <property type="evidence" value="ECO:0007669"/>
    <property type="project" value="UniProtKB-ARBA"/>
</dbReference>
<keyword evidence="6" id="KW-0460">Magnesium</keyword>
<feature type="compositionally biased region" description="Polar residues" evidence="8">
    <location>
        <begin position="365"/>
        <end position="378"/>
    </location>
</feature>
<dbReference type="PANTHER" id="PTHR10286">
    <property type="entry name" value="INORGANIC PYROPHOSPHATASE"/>
    <property type="match status" value="1"/>
</dbReference>
<dbReference type="GO" id="GO:0000287">
    <property type="term" value="F:magnesium ion binding"/>
    <property type="evidence" value="ECO:0007669"/>
    <property type="project" value="InterPro"/>
</dbReference>
<dbReference type="CDD" id="cd00412">
    <property type="entry name" value="pyrophosphatase"/>
    <property type="match status" value="1"/>
</dbReference>
<dbReference type="Gene3D" id="1.10.8.60">
    <property type="match status" value="1"/>
</dbReference>
<name>A0A6A6LQA0_HEVBR</name>
<dbReference type="SUPFAM" id="SSF52540">
    <property type="entry name" value="P-loop containing nucleoside triphosphate hydrolases"/>
    <property type="match status" value="1"/>
</dbReference>
<feature type="region of interest" description="Disordered" evidence="8">
    <location>
        <begin position="1"/>
        <end position="249"/>
    </location>
</feature>
<evidence type="ECO:0000313" key="10">
    <source>
        <dbReference type="Proteomes" id="UP000467840"/>
    </source>
</evidence>
<feature type="compositionally biased region" description="Basic and acidic residues" evidence="8">
    <location>
        <begin position="203"/>
        <end position="212"/>
    </location>
</feature>
<dbReference type="InterPro" id="IPR027417">
    <property type="entry name" value="P-loop_NTPase"/>
</dbReference>
<sequence>MASMDKNSLRYGRASQPFSADSSKPRRSGYEPSDTETDWQESPQCDQNHNSMVFGPQSPKMDLDLPRKISPMRQGTSRKLSSKFDNYSPKRDSMASPVRRRQTSKSPYKTRTQDGRAISPVSVRRNVSPLSKSEHRRQVSPFKPGREEHDMYNNDENVGSSRRKNQITPNGEERSSFLQFGEVSRMSERSAHSRRSVTAPRQRAKEDQENDHGHRKQKGERSPSPLPRSMTRKQREREASDTKTPPVGELNEMVANIKMSRTPIFNASNFESTESISPGDIFFSREQTASMMQKNGLPKNGNNGANLIPMPTRLPQMDSVLQQLSSTNSSIEQNAPRNLTSSGSRSTMISSSAASRQSSGKFSSESGKLSDTSRTSASWKKFTANRKKSQADACFSCMRRGTCRTSRSSEKQHFDEASFIKKAFVVERLREFWADKHQPCSLNGFTCHKQEAQLLKQLVPLNNIPHILLKGPSGAGKRSLAMALLWEIFGDACRNMSHDLRYFQVQENKAMQVAVPVTSSIHHVELNVNSEPNAKYALMGIVKEISNAYGIVPEVSNINFKPDYRVLALYQVDKATENIQHLIKWIMDCYTDACKLILCCEDDVEILESVKNRCKVIKVDAPVTHEIMEVLIQIARKEGFDLPMNFAARIAAKSKQNLRKQSWLLKHAKHTNNDGESSRKNSGFPHVVLNERILSSMSRRSVAAHPWHDLEIGPGAPAVFNTVIEIGKGSKVKYELDKISGLIKVDRVLYSSVVYPHNYGFIPRTICEDSDPMDVLVLMQEPVLPGTFLRSRAIGLMPMIDQGEKDDKIIAVCADDPEFRHYTDIKELPPHRLAEIRRFFEDYKKNENKKVDVEDFLPAKAAIDAIKYSMDLYASYIVESLRQ</sequence>
<keyword evidence="4" id="KW-0479">Metal-binding</keyword>
<dbReference type="FunFam" id="3.40.50.300:FF:001503">
    <property type="entry name" value="Replication factor C subunit 3"/>
    <property type="match status" value="1"/>
</dbReference>
<organism evidence="9 10">
    <name type="scientific">Hevea brasiliensis</name>
    <name type="common">Para rubber tree</name>
    <name type="synonym">Siphonia brasiliensis</name>
    <dbReference type="NCBI Taxonomy" id="3981"/>
    <lineage>
        <taxon>Eukaryota</taxon>
        <taxon>Viridiplantae</taxon>
        <taxon>Streptophyta</taxon>
        <taxon>Embryophyta</taxon>
        <taxon>Tracheophyta</taxon>
        <taxon>Spermatophyta</taxon>
        <taxon>Magnoliopsida</taxon>
        <taxon>eudicotyledons</taxon>
        <taxon>Gunneridae</taxon>
        <taxon>Pentapetalae</taxon>
        <taxon>rosids</taxon>
        <taxon>fabids</taxon>
        <taxon>Malpighiales</taxon>
        <taxon>Euphorbiaceae</taxon>
        <taxon>Crotonoideae</taxon>
        <taxon>Micrandreae</taxon>
        <taxon>Hevea</taxon>
    </lineage>
</organism>